<keyword evidence="1" id="KW-0812">Transmembrane</keyword>
<dbReference type="Proteomes" id="UP000681317">
    <property type="component" value="Chromosome"/>
</dbReference>
<dbReference type="InterPro" id="IPR046119">
    <property type="entry name" value="DUF6116"/>
</dbReference>
<feature type="transmembrane region" description="Helical" evidence="1">
    <location>
        <begin position="21"/>
        <end position="42"/>
    </location>
</feature>
<dbReference type="Pfam" id="PF19611">
    <property type="entry name" value="DUF6116"/>
    <property type="match status" value="1"/>
</dbReference>
<proteinExistence type="predicted"/>
<keyword evidence="1" id="KW-0472">Membrane</keyword>
<sequence>MANPLLAPVMRYVSKLSYPRLFLLAAGLFIVDTLVPDIIPFADEILLGLGTLLLANLKKRKGPDVIDKDDRR</sequence>
<keyword evidence="3" id="KW-1185">Reference proteome</keyword>
<keyword evidence="1" id="KW-1133">Transmembrane helix</keyword>
<evidence type="ECO:0008006" key="4">
    <source>
        <dbReference type="Google" id="ProtNLM"/>
    </source>
</evidence>
<organism evidence="2 3">
    <name type="scientific">Noviluteimonas caseinilytica</name>
    <dbReference type="NCBI Taxonomy" id="2675101"/>
    <lineage>
        <taxon>Bacteria</taxon>
        <taxon>Pseudomonadati</taxon>
        <taxon>Pseudomonadota</taxon>
        <taxon>Gammaproteobacteria</taxon>
        <taxon>Lysobacterales</taxon>
        <taxon>Lysobacteraceae</taxon>
        <taxon>Noviluteimonas</taxon>
    </lineage>
</organism>
<dbReference type="EMBL" id="AP024545">
    <property type="protein sequence ID" value="BCT93442.1"/>
    <property type="molecule type" value="Genomic_DNA"/>
</dbReference>
<dbReference type="RefSeq" id="WP_213434361.1">
    <property type="nucleotide sequence ID" value="NZ_AP024545.1"/>
</dbReference>
<accession>A0ABN6FUP8</accession>
<reference evidence="2 3" key="1">
    <citation type="submission" date="2021-03" db="EMBL/GenBank/DDBJ databases">
        <title>Complete Genome Sequences of Two Lysobacter Strains Isolated from Sea Water (Lysobacter caseinilyticus) and Soil (Lysobacter helvus) in South Korea.</title>
        <authorList>
            <person name="Watanabe Y."/>
            <person name="Arakawa K."/>
        </authorList>
    </citation>
    <scope>NUCLEOTIDE SEQUENCE [LARGE SCALE GENOMIC DNA]</scope>
    <source>
        <strain evidence="2 3">KVB24</strain>
    </source>
</reference>
<evidence type="ECO:0000313" key="2">
    <source>
        <dbReference type="EMBL" id="BCT93442.1"/>
    </source>
</evidence>
<gene>
    <name evidence="2" type="ORF">LYSCAS_24660</name>
</gene>
<protein>
    <recommendedName>
        <fullName evidence="4">Transmembrane protein</fullName>
    </recommendedName>
</protein>
<evidence type="ECO:0000256" key="1">
    <source>
        <dbReference type="SAM" id="Phobius"/>
    </source>
</evidence>
<name>A0ABN6FUP8_9GAMM</name>
<evidence type="ECO:0000313" key="3">
    <source>
        <dbReference type="Proteomes" id="UP000681317"/>
    </source>
</evidence>